<keyword evidence="1" id="KW-0472">Membrane</keyword>
<proteinExistence type="predicted"/>
<evidence type="ECO:0000256" key="1">
    <source>
        <dbReference type="SAM" id="Phobius"/>
    </source>
</evidence>
<dbReference type="EMBL" id="RWIT01000005">
    <property type="protein sequence ID" value="RSK48254.1"/>
    <property type="molecule type" value="Genomic_DNA"/>
</dbReference>
<reference evidence="2 3" key="1">
    <citation type="submission" date="2018-12" db="EMBL/GenBank/DDBJ databases">
        <authorList>
            <person name="Feng G."/>
            <person name="Zhu H."/>
        </authorList>
    </citation>
    <scope>NUCLEOTIDE SEQUENCE [LARGE SCALE GENOMIC DNA]</scope>
    <source>
        <strain evidence="2 3">KCTC 12533</strain>
    </source>
</reference>
<keyword evidence="1" id="KW-0812">Transmembrane</keyword>
<evidence type="ECO:0000313" key="3">
    <source>
        <dbReference type="Proteomes" id="UP000273500"/>
    </source>
</evidence>
<gene>
    <name evidence="2" type="ORF">EI291_11005</name>
</gene>
<evidence type="ECO:0000313" key="2">
    <source>
        <dbReference type="EMBL" id="RSK48254.1"/>
    </source>
</evidence>
<dbReference type="AlphaFoldDB" id="A0A3R9N4T9"/>
<dbReference type="RefSeq" id="WP_125419880.1">
    <property type="nucleotide sequence ID" value="NZ_RWIT01000005.1"/>
</dbReference>
<accession>A0A3R9N4T9</accession>
<protein>
    <submittedName>
        <fullName evidence="2">Uncharacterized protein</fullName>
    </submittedName>
</protein>
<feature type="transmembrane region" description="Helical" evidence="1">
    <location>
        <begin position="15"/>
        <end position="36"/>
    </location>
</feature>
<keyword evidence="1" id="KW-1133">Transmembrane helix</keyword>
<comment type="caution">
    <text evidence="2">The sequence shown here is derived from an EMBL/GenBank/DDBJ whole genome shotgun (WGS) entry which is preliminary data.</text>
</comment>
<organism evidence="2 3">
    <name type="scientific">Hymenobacter rigui</name>
    <dbReference type="NCBI Taxonomy" id="334424"/>
    <lineage>
        <taxon>Bacteria</taxon>
        <taxon>Pseudomonadati</taxon>
        <taxon>Bacteroidota</taxon>
        <taxon>Cytophagia</taxon>
        <taxon>Cytophagales</taxon>
        <taxon>Hymenobacteraceae</taxon>
        <taxon>Hymenobacter</taxon>
    </lineage>
</organism>
<sequence>MPTLTYPRRLSLQPLYGMPALASVALLLTALLLMVAPPRFSNQPRIQLPVMKYTPFTCHLLDGPVTTIYLTDRGRFYMQESDSLTQVKLMQQLTAGYTLPTILGQNTINLNHFRQPGLDLKFLPRWLRAHKEVIMRDPYYYPEFHPIYHTAFILEADQCTPSFRIMELFQRLKEHGIHHVYLTYVYHR</sequence>
<dbReference type="Proteomes" id="UP000273500">
    <property type="component" value="Unassembled WGS sequence"/>
</dbReference>
<keyword evidence="3" id="KW-1185">Reference proteome</keyword>
<dbReference type="OrthoDB" id="9829089at2"/>
<name>A0A3R9N4T9_9BACT</name>